<accession>A0ABY8J3C5</accession>
<dbReference type="InterPro" id="IPR013785">
    <property type="entry name" value="Aldolase_TIM"/>
</dbReference>
<comment type="function">
    <text evidence="5">Involved in the third step of the chorismate pathway, which leads to the biosynthesis of aromatic amino acids. Catalyzes the cis-dehydration of 3-dehydroquinate (DHQ) and introduces the first double bond of the aromatic ring to yield 3-dehydroshikimate.</text>
</comment>
<feature type="binding site" evidence="5">
    <location>
        <begin position="50"/>
        <end position="52"/>
    </location>
    <ligand>
        <name>3-dehydroquinate</name>
        <dbReference type="ChEBI" id="CHEBI:32364"/>
    </ligand>
</feature>
<dbReference type="CDD" id="cd00502">
    <property type="entry name" value="DHQase_I"/>
    <property type="match status" value="1"/>
</dbReference>
<feature type="binding site" evidence="5">
    <location>
        <position position="240"/>
    </location>
    <ligand>
        <name>3-dehydroquinate</name>
        <dbReference type="ChEBI" id="CHEBI:32364"/>
    </ligand>
</feature>
<sequence>MERNSKELTVKGKVIDGQSPAICLPLIGTNEEELIRELKTIVAQEPDLIEWRGDFFEKLDEEAKVMDALLKIKDLAGEIPILFTIRSVTEGGEPIPLNEEAKVHLLTRLIETGKIELVDYELHNESRYIEHLREVTRSHDVKLMVSYHNFEQTPPLESLFEKGEQAEQYEADLVKFAVMPDDMKDVLVVLEATHSLDSYLRIPVVAISMGGNGSISRMFGWRFGSMITFAVGHQSSAPGQIPLEDLRTVVGIIKKSL</sequence>
<dbReference type="InterPro" id="IPR050146">
    <property type="entry name" value="Type-I_3-dehydroquinase"/>
</dbReference>
<reference evidence="6 7" key="1">
    <citation type="submission" date="2023-04" db="EMBL/GenBank/DDBJ databases">
        <title>Genome sequence of Halobacillus naozhouensis KACC 21980.</title>
        <authorList>
            <person name="Kim S."/>
            <person name="Heo J."/>
            <person name="Kwon S.-W."/>
        </authorList>
    </citation>
    <scope>NUCLEOTIDE SEQUENCE [LARGE SCALE GENOMIC DNA]</scope>
    <source>
        <strain evidence="6 7">KCTC 13234</strain>
    </source>
</reference>
<feature type="binding site" evidence="5">
    <location>
        <position position="86"/>
    </location>
    <ligand>
        <name>3-dehydroquinate</name>
        <dbReference type="ChEBI" id="CHEBI:32364"/>
    </ligand>
</feature>
<comment type="subunit">
    <text evidence="5">Homodimer.</text>
</comment>
<dbReference type="RefSeq" id="WP_283077331.1">
    <property type="nucleotide sequence ID" value="NZ_CP121671.1"/>
</dbReference>
<gene>
    <name evidence="5 6" type="primary">aroD</name>
    <name evidence="6" type="ORF">P9989_02930</name>
</gene>
<dbReference type="InterPro" id="IPR001381">
    <property type="entry name" value="DHquinase_I"/>
</dbReference>
<keyword evidence="3 5" id="KW-0456">Lyase</keyword>
<dbReference type="Proteomes" id="UP001221597">
    <property type="component" value="Chromosome"/>
</dbReference>
<evidence type="ECO:0000313" key="6">
    <source>
        <dbReference type="EMBL" id="WFT75366.1"/>
    </source>
</evidence>
<evidence type="ECO:0000256" key="3">
    <source>
        <dbReference type="ARBA" id="ARBA00023239"/>
    </source>
</evidence>
<evidence type="ECO:0000256" key="1">
    <source>
        <dbReference type="ARBA" id="ARBA00001864"/>
    </source>
</evidence>
<dbReference type="Pfam" id="PF01487">
    <property type="entry name" value="DHquinase_I"/>
    <property type="match status" value="1"/>
</dbReference>
<dbReference type="HAMAP" id="MF_00214">
    <property type="entry name" value="AroD"/>
    <property type="match status" value="1"/>
</dbReference>
<keyword evidence="5" id="KW-0028">Amino-acid biosynthesis</keyword>
<comment type="caution">
    <text evidence="5">Lacks conserved residue(s) required for the propagation of feature annotation.</text>
</comment>
<evidence type="ECO:0000256" key="5">
    <source>
        <dbReference type="HAMAP-Rule" id="MF_00214"/>
    </source>
</evidence>
<name>A0ABY8J3C5_9BACI</name>
<evidence type="ECO:0000313" key="7">
    <source>
        <dbReference type="Proteomes" id="UP001221597"/>
    </source>
</evidence>
<feature type="binding site" evidence="5">
    <location>
        <position position="217"/>
    </location>
    <ligand>
        <name>3-dehydroquinate</name>
        <dbReference type="ChEBI" id="CHEBI:32364"/>
    </ligand>
</feature>
<comment type="pathway">
    <text evidence="5">Metabolic intermediate biosynthesis; chorismate biosynthesis; chorismate from D-erythrose 4-phosphate and phosphoenolpyruvate: step 3/7.</text>
</comment>
<keyword evidence="4 5" id="KW-0704">Schiff base</keyword>
<comment type="similarity">
    <text evidence="5">Belongs to the type-I 3-dehydroquinase family.</text>
</comment>
<dbReference type="GO" id="GO:0003855">
    <property type="term" value="F:3-dehydroquinate dehydratase activity"/>
    <property type="evidence" value="ECO:0007669"/>
    <property type="project" value="UniProtKB-EC"/>
</dbReference>
<organism evidence="6 7">
    <name type="scientific">Halobacillus naozhouensis</name>
    <dbReference type="NCBI Taxonomy" id="554880"/>
    <lineage>
        <taxon>Bacteria</taxon>
        <taxon>Bacillati</taxon>
        <taxon>Bacillota</taxon>
        <taxon>Bacilli</taxon>
        <taxon>Bacillales</taxon>
        <taxon>Bacillaceae</taxon>
        <taxon>Halobacillus</taxon>
    </lineage>
</organism>
<feature type="active site" description="Proton donor/acceptor" evidence="5">
    <location>
        <position position="148"/>
    </location>
</feature>
<dbReference type="PANTHER" id="PTHR43699">
    <property type="entry name" value="3-DEHYDROQUINATE DEHYDRATASE"/>
    <property type="match status" value="1"/>
</dbReference>
<protein>
    <recommendedName>
        <fullName evidence="5">3-dehydroquinate dehydratase</fullName>
        <shortName evidence="5">3-dehydroquinase</shortName>
        <ecNumber evidence="5">4.2.1.10</ecNumber>
    </recommendedName>
    <alternativeName>
        <fullName evidence="5">Type I DHQase</fullName>
    </alternativeName>
    <alternativeName>
        <fullName evidence="5">Type I dehydroquinase</fullName>
        <shortName evidence="5">DHQ1</shortName>
    </alternativeName>
</protein>
<dbReference type="EMBL" id="CP121671">
    <property type="protein sequence ID" value="WFT75366.1"/>
    <property type="molecule type" value="Genomic_DNA"/>
</dbReference>
<proteinExistence type="inferred from homology"/>
<dbReference type="PANTHER" id="PTHR43699:SF1">
    <property type="entry name" value="3-DEHYDROQUINATE DEHYDRATASE"/>
    <property type="match status" value="1"/>
</dbReference>
<dbReference type="NCBIfam" id="TIGR01093">
    <property type="entry name" value="aroD"/>
    <property type="match status" value="1"/>
</dbReference>
<feature type="active site" description="Schiff-base intermediate with substrate" evidence="5">
    <location>
        <position position="175"/>
    </location>
</feature>
<dbReference type="Gene3D" id="3.20.20.70">
    <property type="entry name" value="Aldolase class I"/>
    <property type="match status" value="1"/>
</dbReference>
<dbReference type="EC" id="4.2.1.10" evidence="5"/>
<dbReference type="SUPFAM" id="SSF51569">
    <property type="entry name" value="Aldolase"/>
    <property type="match status" value="1"/>
</dbReference>
<evidence type="ECO:0000256" key="4">
    <source>
        <dbReference type="ARBA" id="ARBA00023270"/>
    </source>
</evidence>
<feature type="binding site" evidence="5">
    <location>
        <position position="236"/>
    </location>
    <ligand>
        <name>3-dehydroquinate</name>
        <dbReference type="ChEBI" id="CHEBI:32364"/>
    </ligand>
</feature>
<comment type="catalytic activity">
    <reaction evidence="1 5">
        <text>3-dehydroquinate = 3-dehydroshikimate + H2O</text>
        <dbReference type="Rhea" id="RHEA:21096"/>
        <dbReference type="ChEBI" id="CHEBI:15377"/>
        <dbReference type="ChEBI" id="CHEBI:16630"/>
        <dbReference type="ChEBI" id="CHEBI:32364"/>
        <dbReference type="EC" id="4.2.1.10"/>
    </reaction>
</comment>
<evidence type="ECO:0000256" key="2">
    <source>
        <dbReference type="ARBA" id="ARBA00023141"/>
    </source>
</evidence>
<keyword evidence="2 5" id="KW-0057">Aromatic amino acid biosynthesis</keyword>
<keyword evidence="7" id="KW-1185">Reference proteome</keyword>